<keyword evidence="6 7" id="KW-0804">Transcription</keyword>
<feature type="domain" description="SpoVT-AbrB" evidence="8">
    <location>
        <begin position="5"/>
        <end position="47"/>
    </location>
</feature>
<protein>
    <recommendedName>
        <fullName evidence="1 7">Transcriptional regulator MraZ</fullName>
    </recommendedName>
</protein>
<accession>H0URQ3</accession>
<dbReference type="AlphaFoldDB" id="H0URQ3"/>
<comment type="similarity">
    <text evidence="7">Belongs to the MraZ family.</text>
</comment>
<dbReference type="InterPro" id="IPR035644">
    <property type="entry name" value="MraZ_C"/>
</dbReference>
<dbReference type="PANTHER" id="PTHR34701:SF1">
    <property type="entry name" value="TRANSCRIPTIONAL REGULATOR MRAZ"/>
    <property type="match status" value="1"/>
</dbReference>
<dbReference type="PROSITE" id="PS51740">
    <property type="entry name" value="SPOVT_ABRB"/>
    <property type="match status" value="2"/>
</dbReference>
<keyword evidence="5 7" id="KW-0238">DNA-binding</keyword>
<evidence type="ECO:0000313" key="9">
    <source>
        <dbReference type="EMBL" id="EHM09992.1"/>
    </source>
</evidence>
<dbReference type="eggNOG" id="COG2001">
    <property type="taxonomic scope" value="Bacteria"/>
</dbReference>
<dbReference type="HOGENOM" id="CLU_107907_0_5_0"/>
<dbReference type="InterPro" id="IPR038619">
    <property type="entry name" value="MraZ_sf"/>
</dbReference>
<keyword evidence="10" id="KW-1185">Reference proteome</keyword>
<dbReference type="Proteomes" id="UP000005730">
    <property type="component" value="Chromosome"/>
</dbReference>
<dbReference type="InterPro" id="IPR037914">
    <property type="entry name" value="SpoVT-AbrB_sf"/>
</dbReference>
<evidence type="ECO:0000256" key="2">
    <source>
        <dbReference type="ARBA" id="ARBA00022490"/>
    </source>
</evidence>
<dbReference type="InterPro" id="IPR003444">
    <property type="entry name" value="MraZ"/>
</dbReference>
<dbReference type="InterPro" id="IPR035642">
    <property type="entry name" value="MraZ_N"/>
</dbReference>
<evidence type="ECO:0000313" key="10">
    <source>
        <dbReference type="Proteomes" id="UP000005730"/>
    </source>
</evidence>
<organism evidence="9 10">
    <name type="scientific">Thermanaerovibrio velox DSM 12556</name>
    <dbReference type="NCBI Taxonomy" id="926567"/>
    <lineage>
        <taxon>Bacteria</taxon>
        <taxon>Thermotogati</taxon>
        <taxon>Synergistota</taxon>
        <taxon>Synergistia</taxon>
        <taxon>Synergistales</taxon>
        <taxon>Synergistaceae</taxon>
        <taxon>Thermanaerovibrio</taxon>
    </lineage>
</organism>
<evidence type="ECO:0000256" key="6">
    <source>
        <dbReference type="ARBA" id="ARBA00023163"/>
    </source>
</evidence>
<reference evidence="9 10" key="1">
    <citation type="submission" date="2011-10" db="EMBL/GenBank/DDBJ databases">
        <title>The Noncontiguous Finished genome of Thermanaerovibrio velox DSM 12556.</title>
        <authorList>
            <consortium name="US DOE Joint Genome Institute (JGI-PGF)"/>
            <person name="Lucas S."/>
            <person name="Copeland A."/>
            <person name="Lapidus A."/>
            <person name="Glavina del Rio T."/>
            <person name="Dalin E."/>
            <person name="Tice H."/>
            <person name="Bruce D."/>
            <person name="Goodwin L."/>
            <person name="Pitluck S."/>
            <person name="Peters L."/>
            <person name="Mikhailova N."/>
            <person name="Teshima H."/>
            <person name="Kyrpides N."/>
            <person name="Mavromatis K."/>
            <person name="Ivanova N."/>
            <person name="Markowitz V."/>
            <person name="Cheng J.-F."/>
            <person name="Hugenholtz P."/>
            <person name="Woyke T."/>
            <person name="Wu D."/>
            <person name="Spring S."/>
            <person name="Brambilla E.-M."/>
            <person name="Klenk H.-P."/>
            <person name="Eisen J.A."/>
        </authorList>
    </citation>
    <scope>NUCLEOTIDE SEQUENCE [LARGE SCALE GENOMIC DNA]</scope>
    <source>
        <strain evidence="9 10">DSM 12556</strain>
    </source>
</reference>
<evidence type="ECO:0000256" key="1">
    <source>
        <dbReference type="ARBA" id="ARBA00013860"/>
    </source>
</evidence>
<dbReference type="CDD" id="cd16321">
    <property type="entry name" value="MraZ_C"/>
    <property type="match status" value="1"/>
</dbReference>
<sequence length="141" mass="15694">MLVGTYDHRMDSKGRLVLPSRFRDELGDRLVATVGIDSCVSIYGLPGWRSFFEKLSALSSARAGCRDVKRLLMASAVEIDVDSMGRVLIPPFLREHASLNREISVIGVGDHVEIWDKELWEARRLQIISELPAIMEGVGGL</sequence>
<dbReference type="InterPro" id="IPR020603">
    <property type="entry name" value="MraZ_dom"/>
</dbReference>
<dbReference type="CDD" id="cd16320">
    <property type="entry name" value="MraZ_N"/>
    <property type="match status" value="1"/>
</dbReference>
<dbReference type="GO" id="GO:2000143">
    <property type="term" value="P:negative regulation of DNA-templated transcription initiation"/>
    <property type="evidence" value="ECO:0007669"/>
    <property type="project" value="TreeGrafter"/>
</dbReference>
<feature type="domain" description="SpoVT-AbrB" evidence="8">
    <location>
        <begin position="76"/>
        <end position="119"/>
    </location>
</feature>
<gene>
    <name evidence="7" type="primary">mraZ</name>
    <name evidence="9" type="ORF">TheveDRAFT_0855</name>
</gene>
<keyword evidence="2 7" id="KW-0963">Cytoplasm</keyword>
<evidence type="ECO:0000256" key="4">
    <source>
        <dbReference type="ARBA" id="ARBA00023015"/>
    </source>
</evidence>
<dbReference type="SUPFAM" id="SSF89447">
    <property type="entry name" value="AbrB/MazE/MraZ-like"/>
    <property type="match status" value="1"/>
</dbReference>
<comment type="subcellular location">
    <subcellularLocation>
        <location evidence="7">Cytoplasm</location>
        <location evidence="7">Nucleoid</location>
    </subcellularLocation>
</comment>
<dbReference type="NCBIfam" id="TIGR00242">
    <property type="entry name" value="division/cell wall cluster transcriptional repressor MraZ"/>
    <property type="match status" value="1"/>
</dbReference>
<dbReference type="GO" id="GO:0009295">
    <property type="term" value="C:nucleoid"/>
    <property type="evidence" value="ECO:0007669"/>
    <property type="project" value="UniProtKB-SubCell"/>
</dbReference>
<dbReference type="PANTHER" id="PTHR34701">
    <property type="entry name" value="TRANSCRIPTIONAL REGULATOR MRAZ"/>
    <property type="match status" value="1"/>
</dbReference>
<dbReference type="GO" id="GO:0000976">
    <property type="term" value="F:transcription cis-regulatory region binding"/>
    <property type="evidence" value="ECO:0007669"/>
    <property type="project" value="TreeGrafter"/>
</dbReference>
<dbReference type="Pfam" id="PF02381">
    <property type="entry name" value="MraZ"/>
    <property type="match status" value="2"/>
</dbReference>
<dbReference type="EMBL" id="CM001377">
    <property type="protein sequence ID" value="EHM09992.1"/>
    <property type="molecule type" value="Genomic_DNA"/>
</dbReference>
<keyword evidence="4 7" id="KW-0805">Transcription regulation</keyword>
<dbReference type="STRING" id="926567.TheveDRAFT_0855"/>
<dbReference type="HAMAP" id="MF_01008">
    <property type="entry name" value="MraZ"/>
    <property type="match status" value="1"/>
</dbReference>
<name>H0URQ3_9BACT</name>
<dbReference type="Gene3D" id="3.40.1550.20">
    <property type="entry name" value="Transcriptional regulator MraZ domain"/>
    <property type="match status" value="1"/>
</dbReference>
<evidence type="ECO:0000256" key="5">
    <source>
        <dbReference type="ARBA" id="ARBA00023125"/>
    </source>
</evidence>
<evidence type="ECO:0000256" key="7">
    <source>
        <dbReference type="HAMAP-Rule" id="MF_01008"/>
    </source>
</evidence>
<comment type="subunit">
    <text evidence="7">Forms oligomers.</text>
</comment>
<proteinExistence type="inferred from homology"/>
<dbReference type="GO" id="GO:0003700">
    <property type="term" value="F:DNA-binding transcription factor activity"/>
    <property type="evidence" value="ECO:0007669"/>
    <property type="project" value="UniProtKB-UniRule"/>
</dbReference>
<evidence type="ECO:0000256" key="3">
    <source>
        <dbReference type="ARBA" id="ARBA00022737"/>
    </source>
</evidence>
<keyword evidence="3" id="KW-0677">Repeat</keyword>
<evidence type="ECO:0000259" key="8">
    <source>
        <dbReference type="PROSITE" id="PS51740"/>
    </source>
</evidence>
<dbReference type="InterPro" id="IPR007159">
    <property type="entry name" value="SpoVT-AbrB_dom"/>
</dbReference>
<dbReference type="OrthoDB" id="9807753at2"/>
<dbReference type="GO" id="GO:0005737">
    <property type="term" value="C:cytoplasm"/>
    <property type="evidence" value="ECO:0007669"/>
    <property type="project" value="UniProtKB-UniRule"/>
</dbReference>